<proteinExistence type="predicted"/>
<accession>A0A1I4QJ72</accession>
<name>A0A1I4QJ72_9PROT</name>
<organism evidence="1 2">
    <name type="scientific">Nitrosomonas communis</name>
    <dbReference type="NCBI Taxonomy" id="44574"/>
    <lineage>
        <taxon>Bacteria</taxon>
        <taxon>Pseudomonadati</taxon>
        <taxon>Pseudomonadota</taxon>
        <taxon>Betaproteobacteria</taxon>
        <taxon>Nitrosomonadales</taxon>
        <taxon>Nitrosomonadaceae</taxon>
        <taxon>Nitrosomonas</taxon>
    </lineage>
</organism>
<dbReference type="Proteomes" id="UP000183287">
    <property type="component" value="Unassembled WGS sequence"/>
</dbReference>
<protein>
    <recommendedName>
        <fullName evidence="3">Uracil DNA glycosylase superfamily protein</fullName>
    </recommendedName>
</protein>
<gene>
    <name evidence="1" type="ORF">SAMN05421863_10274</name>
</gene>
<keyword evidence="2" id="KW-1185">Reference proteome</keyword>
<dbReference type="AlphaFoldDB" id="A0A1I4QJ72"/>
<dbReference type="EMBL" id="FOUB01000027">
    <property type="protein sequence ID" value="SFM40074.1"/>
    <property type="molecule type" value="Genomic_DNA"/>
</dbReference>
<evidence type="ECO:0000313" key="1">
    <source>
        <dbReference type="EMBL" id="SFM40074.1"/>
    </source>
</evidence>
<evidence type="ECO:0000313" key="2">
    <source>
        <dbReference type="Proteomes" id="UP000183287"/>
    </source>
</evidence>
<dbReference type="RefSeq" id="WP_074905607.1">
    <property type="nucleotide sequence ID" value="NZ_FOUB01000027.1"/>
</dbReference>
<reference evidence="2" key="1">
    <citation type="submission" date="2016-10" db="EMBL/GenBank/DDBJ databases">
        <authorList>
            <person name="Varghese N."/>
            <person name="Submissions S."/>
        </authorList>
    </citation>
    <scope>NUCLEOTIDE SEQUENCE [LARGE SCALE GENOMIC DNA]</scope>
    <source>
        <strain evidence="2">Nm44</strain>
    </source>
</reference>
<evidence type="ECO:0008006" key="3">
    <source>
        <dbReference type="Google" id="ProtNLM"/>
    </source>
</evidence>
<sequence>MNYLNHLYSLDSLPLEEKERRKNELIETTPEKLWPDGMPASIDPKIVLIGVSYGNSPNPEAEKSRKNGFDFYSEPCVIKPKNSYFYYPDARGYWEKLRYLSHSFCQKNCPTITIDEALSLTTHINLGTDSAGAATKYDVEKPYVQWASRLLNNIHNPDLVVLFGLKKIMKDKEVSQWWNHESGLKIDWNKPEKEKFFINYRFSLWDLYNSNNHRIRLVLWPNHPSRHPFANLDIWKESVNEFLSTDNL</sequence>